<comment type="caution">
    <text evidence="1">The sequence shown here is derived from an EMBL/GenBank/DDBJ whole genome shotgun (WGS) entry which is preliminary data.</text>
</comment>
<dbReference type="Proteomes" id="UP001448614">
    <property type="component" value="Unassembled WGS sequence"/>
</dbReference>
<dbReference type="EMBL" id="JBBMFV010000001">
    <property type="protein sequence ID" value="MEO3939510.1"/>
    <property type="molecule type" value="Genomic_DNA"/>
</dbReference>
<evidence type="ECO:0000313" key="2">
    <source>
        <dbReference type="Proteomes" id="UP001448614"/>
    </source>
</evidence>
<accession>A0ABV0GLW5</accession>
<sequence>MASSSEINPSAIKKMTQEIQRGFDKNPIQLPVKADNLALRSKEIYNGSIVHGDNTHVSWGGQQSNVVNVPVGITAGFEPLSETVVRILNEIHASGLNPDDIAAANEASREILDEVTKEEPEQSRIRLAVTYLKGLLAPLVTRGAGSAAEGVEEGARGWAATAVESLGAGMSAAFQG</sequence>
<keyword evidence="2" id="KW-1185">Reference proteome</keyword>
<organism evidence="1 2">
    <name type="scientific">Paenarthrobacter nicotinovorans</name>
    <name type="common">Arthrobacter nicotinovorans</name>
    <dbReference type="NCBI Taxonomy" id="29320"/>
    <lineage>
        <taxon>Bacteria</taxon>
        <taxon>Bacillati</taxon>
        <taxon>Actinomycetota</taxon>
        <taxon>Actinomycetes</taxon>
        <taxon>Micrococcales</taxon>
        <taxon>Micrococcaceae</taxon>
        <taxon>Paenarthrobacter</taxon>
    </lineage>
</organism>
<evidence type="ECO:0000313" key="1">
    <source>
        <dbReference type="EMBL" id="MEO3939510.1"/>
    </source>
</evidence>
<reference evidence="1 2" key="1">
    <citation type="journal article" date="2024" name="Appl. Microbiol. Biotechnol.">
        <title>Biosynthetic gene clusters with biotechnological applications in novel Antarctic isolates from Actinomycetota.</title>
        <authorList>
            <person name="Bruna P."/>
            <person name="Nunez-Montero K."/>
            <person name="Contreras M.J."/>
            <person name="Leal K."/>
            <person name="Garcia M."/>
            <person name="Abanto M."/>
            <person name="Barrientos L."/>
        </authorList>
    </citation>
    <scope>NUCLEOTIDE SEQUENCE [LARGE SCALE GENOMIC DNA]</scope>
    <source>
        <strain evidence="1 2">Se16.17</strain>
    </source>
</reference>
<proteinExistence type="predicted"/>
<gene>
    <name evidence="1" type="ORF">V3C41_00310</name>
</gene>
<dbReference type="RefSeq" id="WP_347781498.1">
    <property type="nucleotide sequence ID" value="NZ_JBBMFV010000001.1"/>
</dbReference>
<name>A0ABV0GLW5_PAENI</name>
<protein>
    <submittedName>
        <fullName evidence="1">Uncharacterized protein</fullName>
    </submittedName>
</protein>